<feature type="non-terminal residue" evidence="1">
    <location>
        <position position="63"/>
    </location>
</feature>
<comment type="caution">
    <text evidence="1">The sequence shown here is derived from an EMBL/GenBank/DDBJ whole genome shotgun (WGS) entry which is preliminary data.</text>
</comment>
<dbReference type="EMBL" id="JARKHS020025219">
    <property type="protein sequence ID" value="KAK8767659.1"/>
    <property type="molecule type" value="Genomic_DNA"/>
</dbReference>
<evidence type="ECO:0000313" key="1">
    <source>
        <dbReference type="EMBL" id="KAK8767659.1"/>
    </source>
</evidence>
<dbReference type="AlphaFoldDB" id="A0AAQ4DYW9"/>
<sequence length="63" mass="6992">MVHSESAGDMMKIPVLSGRADDVDAGCRTSTGLRPDNTWCFSPFYEGDIKSSTKEEPFHVQKQ</sequence>
<accession>A0AAQ4DYW9</accession>
<evidence type="ECO:0000313" key="2">
    <source>
        <dbReference type="Proteomes" id="UP001321473"/>
    </source>
</evidence>
<protein>
    <submittedName>
        <fullName evidence="1">Uncharacterized protein</fullName>
    </submittedName>
</protein>
<reference evidence="1 2" key="1">
    <citation type="journal article" date="2023" name="Arcadia Sci">
        <title>De novo assembly of a long-read Amblyomma americanum tick genome.</title>
        <authorList>
            <person name="Chou S."/>
            <person name="Poskanzer K.E."/>
            <person name="Rollins M."/>
            <person name="Thuy-Boun P.S."/>
        </authorList>
    </citation>
    <scope>NUCLEOTIDE SEQUENCE [LARGE SCALE GENOMIC DNA]</scope>
    <source>
        <strain evidence="1">F_SG_1</strain>
        <tissue evidence="1">Salivary glands</tissue>
    </source>
</reference>
<gene>
    <name evidence="1" type="ORF">V5799_005560</name>
</gene>
<organism evidence="1 2">
    <name type="scientific">Amblyomma americanum</name>
    <name type="common">Lone star tick</name>
    <dbReference type="NCBI Taxonomy" id="6943"/>
    <lineage>
        <taxon>Eukaryota</taxon>
        <taxon>Metazoa</taxon>
        <taxon>Ecdysozoa</taxon>
        <taxon>Arthropoda</taxon>
        <taxon>Chelicerata</taxon>
        <taxon>Arachnida</taxon>
        <taxon>Acari</taxon>
        <taxon>Parasitiformes</taxon>
        <taxon>Ixodida</taxon>
        <taxon>Ixodoidea</taxon>
        <taxon>Ixodidae</taxon>
        <taxon>Amblyomminae</taxon>
        <taxon>Amblyomma</taxon>
    </lineage>
</organism>
<dbReference type="Proteomes" id="UP001321473">
    <property type="component" value="Unassembled WGS sequence"/>
</dbReference>
<name>A0AAQ4DYW9_AMBAM</name>
<keyword evidence="2" id="KW-1185">Reference proteome</keyword>
<proteinExistence type="predicted"/>